<feature type="compositionally biased region" description="Basic and acidic residues" evidence="3">
    <location>
        <begin position="132"/>
        <end position="145"/>
    </location>
</feature>
<feature type="region of interest" description="Disordered" evidence="3">
    <location>
        <begin position="1"/>
        <end position="30"/>
    </location>
</feature>
<dbReference type="OrthoDB" id="10039644at2759"/>
<feature type="compositionally biased region" description="Basic and acidic residues" evidence="3">
    <location>
        <begin position="108"/>
        <end position="123"/>
    </location>
</feature>
<name>A0A6P4Y5K8_BRABE</name>
<evidence type="ECO:0000256" key="3">
    <source>
        <dbReference type="SAM" id="MobiDB-lite"/>
    </source>
</evidence>
<organism evidence="4 5">
    <name type="scientific">Branchiostoma belcheri</name>
    <name type="common">Amphioxus</name>
    <dbReference type="NCBI Taxonomy" id="7741"/>
    <lineage>
        <taxon>Eukaryota</taxon>
        <taxon>Metazoa</taxon>
        <taxon>Chordata</taxon>
        <taxon>Cephalochordata</taxon>
        <taxon>Leptocardii</taxon>
        <taxon>Amphioxiformes</taxon>
        <taxon>Branchiostomatidae</taxon>
        <taxon>Branchiostoma</taxon>
    </lineage>
</organism>
<dbReference type="InterPro" id="IPR050952">
    <property type="entry name" value="TRIM-NHL_E3_ligases"/>
</dbReference>
<dbReference type="FunFam" id="2.120.10.30:FF:000064">
    <property type="entry name" value="Uncharacterized protein"/>
    <property type="match status" value="1"/>
</dbReference>
<keyword evidence="4" id="KW-1185">Reference proteome</keyword>
<feature type="region of interest" description="Disordered" evidence="3">
    <location>
        <begin position="102"/>
        <end position="175"/>
    </location>
</feature>
<reference evidence="5" key="1">
    <citation type="submission" date="2025-08" db="UniProtKB">
        <authorList>
            <consortium name="RefSeq"/>
        </authorList>
    </citation>
    <scope>IDENTIFICATION</scope>
    <source>
        <tissue evidence="5">Gonad</tissue>
    </source>
</reference>
<dbReference type="AlphaFoldDB" id="A0A6P4Y5K8"/>
<dbReference type="InterPro" id="IPR011042">
    <property type="entry name" value="6-blade_b-propeller_TolB-like"/>
</dbReference>
<feature type="compositionally biased region" description="Basic and acidic residues" evidence="3">
    <location>
        <begin position="152"/>
        <end position="175"/>
    </location>
</feature>
<dbReference type="PANTHER" id="PTHR24104:SF50">
    <property type="entry name" value="SMP-30_GLUCONOLACTONASE_LRE-LIKE REGION DOMAIN-CONTAINING PROTEIN"/>
    <property type="match status" value="1"/>
</dbReference>
<evidence type="ECO:0000313" key="4">
    <source>
        <dbReference type="Proteomes" id="UP000515135"/>
    </source>
</evidence>
<dbReference type="KEGG" id="bbel:109464988"/>
<dbReference type="PROSITE" id="PS51125">
    <property type="entry name" value="NHL"/>
    <property type="match status" value="1"/>
</dbReference>
<keyword evidence="1" id="KW-0677">Repeat</keyword>
<dbReference type="RefSeq" id="XP_019617664.1">
    <property type="nucleotide sequence ID" value="XM_019762105.1"/>
</dbReference>
<proteinExistence type="predicted"/>
<dbReference type="GO" id="GO:0061630">
    <property type="term" value="F:ubiquitin protein ligase activity"/>
    <property type="evidence" value="ECO:0007669"/>
    <property type="project" value="TreeGrafter"/>
</dbReference>
<dbReference type="SUPFAM" id="SSF101898">
    <property type="entry name" value="NHL repeat"/>
    <property type="match status" value="1"/>
</dbReference>
<feature type="region of interest" description="Disordered" evidence="3">
    <location>
        <begin position="56"/>
        <end position="82"/>
    </location>
</feature>
<protein>
    <submittedName>
        <fullName evidence="5">Tripartite motif-containing protein 2-like</fullName>
    </submittedName>
</protein>
<dbReference type="GO" id="GO:0043161">
    <property type="term" value="P:proteasome-mediated ubiquitin-dependent protein catabolic process"/>
    <property type="evidence" value="ECO:0007669"/>
    <property type="project" value="TreeGrafter"/>
</dbReference>
<feature type="repeat" description="NHL" evidence="2">
    <location>
        <begin position="416"/>
        <end position="459"/>
    </location>
</feature>
<dbReference type="GO" id="GO:0000209">
    <property type="term" value="P:protein polyubiquitination"/>
    <property type="evidence" value="ECO:0007669"/>
    <property type="project" value="TreeGrafter"/>
</dbReference>
<evidence type="ECO:0000313" key="5">
    <source>
        <dbReference type="RefSeq" id="XP_019617664.1"/>
    </source>
</evidence>
<accession>A0A6P4Y5K8</accession>
<dbReference type="InterPro" id="IPR001258">
    <property type="entry name" value="NHL_repeat"/>
</dbReference>
<dbReference type="GeneID" id="109464988"/>
<dbReference type="Pfam" id="PF17170">
    <property type="entry name" value="DUF5128"/>
    <property type="match status" value="1"/>
</dbReference>
<gene>
    <name evidence="5" type="primary">LOC109464988</name>
</gene>
<sequence length="499" mass="55689">MSVVEGPSNGEDTHAPDDSVEEMENSHCSTQTDGYGDGFIVPYLTAYHLGNLDAENPGEIASSQQEPRCHHDASFSKGGTDDDNIEPYLVSYHFEVTHCGSASGPVQNEKEASLSEDHTDMSRRFKPPLRNEALRRRSNGIHEDTLQDEESTQTKEDHDTSISQDPKDHYYSSIGDHDYTYIDNTSIAGRQHVKEERGSDSVTHGLDPSQTTEPMKSTLQHEEHGGIEVKPVKATKSFDVEGHPLKVTVSTSGRIAVMFTGRRVGIYDSEGIFIMYFLTYMRKRRGETIRIFPHDVSFGTLNNNDVWIVGGNKLSHYIALYDCSGRFKYSFAIPRISEPRRLALNRLSNRAIVTETVEHRGAVKVFGLNGMLERSFGRRQGLMHPTGITEDSEDSILVLDSSTAYIYVFRDNGQFMFKFAGNGTNNGRLSHPLDICTDSSRHIIVADSGNRRVEMFTSRGEFIRHIATDVEPLSIAAGPDGQLVLTEALNKKVTILTNY</sequence>
<evidence type="ECO:0000256" key="1">
    <source>
        <dbReference type="ARBA" id="ARBA00022737"/>
    </source>
</evidence>
<dbReference type="Gene3D" id="2.120.10.30">
    <property type="entry name" value="TolB, C-terminal domain"/>
    <property type="match status" value="1"/>
</dbReference>
<dbReference type="Proteomes" id="UP000515135">
    <property type="component" value="Unplaced"/>
</dbReference>
<feature type="region of interest" description="Disordered" evidence="3">
    <location>
        <begin position="192"/>
        <end position="227"/>
    </location>
</feature>
<dbReference type="PANTHER" id="PTHR24104">
    <property type="entry name" value="E3 UBIQUITIN-PROTEIN LIGASE NHLRC1-RELATED"/>
    <property type="match status" value="1"/>
</dbReference>
<evidence type="ECO:0000256" key="2">
    <source>
        <dbReference type="PROSITE-ProRule" id="PRU00504"/>
    </source>
</evidence>
<feature type="compositionally biased region" description="Polar residues" evidence="3">
    <location>
        <begin position="208"/>
        <end position="218"/>
    </location>
</feature>